<evidence type="ECO:0000313" key="2">
    <source>
        <dbReference type="EMBL" id="KAF2588087.1"/>
    </source>
</evidence>
<name>A0A8S9K2M6_BRACR</name>
<gene>
    <name evidence="2" type="ORF">F2Q70_00039658</name>
</gene>
<keyword evidence="1" id="KW-0812">Transmembrane</keyword>
<organism evidence="2">
    <name type="scientific">Brassica cretica</name>
    <name type="common">Mustard</name>
    <dbReference type="NCBI Taxonomy" id="69181"/>
    <lineage>
        <taxon>Eukaryota</taxon>
        <taxon>Viridiplantae</taxon>
        <taxon>Streptophyta</taxon>
        <taxon>Embryophyta</taxon>
        <taxon>Tracheophyta</taxon>
        <taxon>Spermatophyta</taxon>
        <taxon>Magnoliopsida</taxon>
        <taxon>eudicotyledons</taxon>
        <taxon>Gunneridae</taxon>
        <taxon>Pentapetalae</taxon>
        <taxon>rosids</taxon>
        <taxon>malvids</taxon>
        <taxon>Brassicales</taxon>
        <taxon>Brassicaceae</taxon>
        <taxon>Brassiceae</taxon>
        <taxon>Brassica</taxon>
    </lineage>
</organism>
<keyword evidence="1" id="KW-1133">Transmembrane helix</keyword>
<keyword evidence="1" id="KW-0472">Membrane</keyword>
<feature type="transmembrane region" description="Helical" evidence="1">
    <location>
        <begin position="23"/>
        <end position="44"/>
    </location>
</feature>
<proteinExistence type="predicted"/>
<protein>
    <submittedName>
        <fullName evidence="2">Uncharacterized protein</fullName>
    </submittedName>
</protein>
<dbReference type="EMBL" id="QGKY02000190">
    <property type="protein sequence ID" value="KAF2588087.1"/>
    <property type="molecule type" value="Genomic_DNA"/>
</dbReference>
<dbReference type="AlphaFoldDB" id="A0A8S9K2M6"/>
<reference evidence="2" key="1">
    <citation type="submission" date="2019-12" db="EMBL/GenBank/DDBJ databases">
        <title>Genome sequencing and annotation of Brassica cretica.</title>
        <authorList>
            <person name="Studholme D.J."/>
            <person name="Sarris P.F."/>
        </authorList>
    </citation>
    <scope>NUCLEOTIDE SEQUENCE</scope>
    <source>
        <strain evidence="2">PFS-102/07</strain>
        <tissue evidence="2">Leaf</tissue>
    </source>
</reference>
<accession>A0A8S9K2M6</accession>
<comment type="caution">
    <text evidence="2">The sequence shown here is derived from an EMBL/GenBank/DDBJ whole genome shotgun (WGS) entry which is preliminary data.</text>
</comment>
<sequence length="159" mass="17004">MLTDAPVSHNACGNSIPFTMHGIANFPGSLCFVNVIPCFIFSLASEKIILMSSLVSLVSLKNINNFWGSRTLSTSIGYAASSECVLLASGWLSEGLGCGLSALRRATCIFGICTRYVRGARRSMGAGGCRYGGLSLSIDDGIRMSIDFNVNRAGRMWVF</sequence>
<evidence type="ECO:0000256" key="1">
    <source>
        <dbReference type="SAM" id="Phobius"/>
    </source>
</evidence>